<comment type="caution">
    <text evidence="2">The sequence shown here is derived from an EMBL/GenBank/DDBJ whole genome shotgun (WGS) entry which is preliminary data.</text>
</comment>
<sequence length="202" mass="22479">MRLNRNKIVVCVLSISVVLQVVAFLTPGWMVFTTNSRSEYQGLLYKVVCLSKGECFTTSALNENASSGVWFQGISFIIKCLLPLILSAAALVLQIISMRQPKKKSQNYVSCLICATMSVVLQWDLVFSHTFLPQERDNASTDFIFPWCRTMEAICGACSIGCSLLFMIGLRKALKAYETALQSSTENANDVTEDETKVLFEC</sequence>
<protein>
    <submittedName>
        <fullName evidence="2">Uncharacterized protein</fullName>
    </submittedName>
</protein>
<feature type="transmembrane region" description="Helical" evidence="1">
    <location>
        <begin position="144"/>
        <end position="168"/>
    </location>
</feature>
<keyword evidence="1" id="KW-0472">Membrane</keyword>
<evidence type="ECO:0000313" key="2">
    <source>
        <dbReference type="EMBL" id="KAK3603026.1"/>
    </source>
</evidence>
<name>A0AAE0T3P7_9BIVA</name>
<feature type="transmembrane region" description="Helical" evidence="1">
    <location>
        <begin position="69"/>
        <end position="96"/>
    </location>
</feature>
<evidence type="ECO:0000313" key="3">
    <source>
        <dbReference type="Proteomes" id="UP001195483"/>
    </source>
</evidence>
<organism evidence="2 3">
    <name type="scientific">Potamilus streckersoni</name>
    <dbReference type="NCBI Taxonomy" id="2493646"/>
    <lineage>
        <taxon>Eukaryota</taxon>
        <taxon>Metazoa</taxon>
        <taxon>Spiralia</taxon>
        <taxon>Lophotrochozoa</taxon>
        <taxon>Mollusca</taxon>
        <taxon>Bivalvia</taxon>
        <taxon>Autobranchia</taxon>
        <taxon>Heteroconchia</taxon>
        <taxon>Palaeoheterodonta</taxon>
        <taxon>Unionida</taxon>
        <taxon>Unionoidea</taxon>
        <taxon>Unionidae</taxon>
        <taxon>Ambleminae</taxon>
        <taxon>Lampsilini</taxon>
        <taxon>Potamilus</taxon>
    </lineage>
</organism>
<dbReference type="AlphaFoldDB" id="A0AAE0T3P7"/>
<gene>
    <name evidence="2" type="ORF">CHS0354_037773</name>
</gene>
<reference evidence="2" key="2">
    <citation type="journal article" date="2021" name="Genome Biol. Evol.">
        <title>Developing a high-quality reference genome for a parasitic bivalve with doubly uniparental inheritance (Bivalvia: Unionida).</title>
        <authorList>
            <person name="Smith C.H."/>
        </authorList>
    </citation>
    <scope>NUCLEOTIDE SEQUENCE</scope>
    <source>
        <strain evidence="2">CHS0354</strain>
        <tissue evidence="2">Mantle</tissue>
    </source>
</reference>
<dbReference type="EMBL" id="JAEAOA010002208">
    <property type="protein sequence ID" value="KAK3603026.1"/>
    <property type="molecule type" value="Genomic_DNA"/>
</dbReference>
<reference evidence="2" key="1">
    <citation type="journal article" date="2021" name="Genome Biol. Evol.">
        <title>A High-Quality Reference Genome for a Parasitic Bivalve with Doubly Uniparental Inheritance (Bivalvia: Unionida).</title>
        <authorList>
            <person name="Smith C.H."/>
        </authorList>
    </citation>
    <scope>NUCLEOTIDE SEQUENCE</scope>
    <source>
        <strain evidence="2">CHS0354</strain>
    </source>
</reference>
<reference evidence="2" key="3">
    <citation type="submission" date="2023-05" db="EMBL/GenBank/DDBJ databases">
        <authorList>
            <person name="Smith C.H."/>
        </authorList>
    </citation>
    <scope>NUCLEOTIDE SEQUENCE</scope>
    <source>
        <strain evidence="2">CHS0354</strain>
        <tissue evidence="2">Mantle</tissue>
    </source>
</reference>
<evidence type="ECO:0000256" key="1">
    <source>
        <dbReference type="SAM" id="Phobius"/>
    </source>
</evidence>
<accession>A0AAE0T3P7</accession>
<keyword evidence="1" id="KW-1133">Transmembrane helix</keyword>
<keyword evidence="3" id="KW-1185">Reference proteome</keyword>
<feature type="transmembrane region" description="Helical" evidence="1">
    <location>
        <begin position="108"/>
        <end position="132"/>
    </location>
</feature>
<proteinExistence type="predicted"/>
<keyword evidence="1" id="KW-0812">Transmembrane</keyword>
<dbReference type="Proteomes" id="UP001195483">
    <property type="component" value="Unassembled WGS sequence"/>
</dbReference>